<organism evidence="1 2">
    <name type="scientific">Solirubrobacter deserti</name>
    <dbReference type="NCBI Taxonomy" id="2282478"/>
    <lineage>
        <taxon>Bacteria</taxon>
        <taxon>Bacillati</taxon>
        <taxon>Actinomycetota</taxon>
        <taxon>Thermoleophilia</taxon>
        <taxon>Solirubrobacterales</taxon>
        <taxon>Solirubrobacteraceae</taxon>
        <taxon>Solirubrobacter</taxon>
    </lineage>
</organism>
<protein>
    <submittedName>
        <fullName evidence="1">YwqG family protein</fullName>
    </submittedName>
</protein>
<sequence length="48" mass="5363">MDPAPDRGGGDDALDYMWGDAGVLYFAIQRDALAHPESERAWYVFQTS</sequence>
<dbReference type="InterPro" id="IPR015315">
    <property type="entry name" value="DUF1963"/>
</dbReference>
<evidence type="ECO:0000313" key="2">
    <source>
        <dbReference type="Proteomes" id="UP001147700"/>
    </source>
</evidence>
<evidence type="ECO:0000313" key="1">
    <source>
        <dbReference type="EMBL" id="MDA0139611.1"/>
    </source>
</evidence>
<dbReference type="Proteomes" id="UP001147700">
    <property type="component" value="Unassembled WGS sequence"/>
</dbReference>
<reference evidence="1" key="1">
    <citation type="submission" date="2022-10" db="EMBL/GenBank/DDBJ databases">
        <title>The WGS of Solirubrobacter sp. CPCC 204708.</title>
        <authorList>
            <person name="Jiang Z."/>
        </authorList>
    </citation>
    <scope>NUCLEOTIDE SEQUENCE</scope>
    <source>
        <strain evidence="1">CPCC 204708</strain>
    </source>
</reference>
<dbReference type="SUPFAM" id="SSF103032">
    <property type="entry name" value="Hypothetical protein YwqG"/>
    <property type="match status" value="1"/>
</dbReference>
<proteinExistence type="predicted"/>
<dbReference type="Gene3D" id="2.30.320.10">
    <property type="entry name" value="YwqG-like"/>
    <property type="match status" value="1"/>
</dbReference>
<dbReference type="InterPro" id="IPR035948">
    <property type="entry name" value="YwqG-like_sf"/>
</dbReference>
<keyword evidence="2" id="KW-1185">Reference proteome</keyword>
<gene>
    <name evidence="1" type="ORF">OJ962_19075</name>
</gene>
<comment type="caution">
    <text evidence="1">The sequence shown here is derived from an EMBL/GenBank/DDBJ whole genome shotgun (WGS) entry which is preliminary data.</text>
</comment>
<dbReference type="Pfam" id="PF09234">
    <property type="entry name" value="DUF1963"/>
    <property type="match status" value="1"/>
</dbReference>
<dbReference type="RefSeq" id="WP_255525676.1">
    <property type="nucleotide sequence ID" value="NZ_JAPCID010000027.1"/>
</dbReference>
<name>A0ABT4RMT1_9ACTN</name>
<dbReference type="EMBL" id="JAPCID010000027">
    <property type="protein sequence ID" value="MDA0139611.1"/>
    <property type="molecule type" value="Genomic_DNA"/>
</dbReference>
<accession>A0ABT4RMT1</accession>